<gene>
    <name evidence="9" type="ORF">GTA08_BOTSDO03207</name>
</gene>
<accession>A0A8H4IZ44</accession>
<evidence type="ECO:0000256" key="4">
    <source>
        <dbReference type="ARBA" id="ARBA00022970"/>
    </source>
</evidence>
<dbReference type="GO" id="GO:0015171">
    <property type="term" value="F:amino acid transmembrane transporter activity"/>
    <property type="evidence" value="ECO:0007669"/>
    <property type="project" value="TreeGrafter"/>
</dbReference>
<proteinExistence type="predicted"/>
<feature type="domain" description="Amino acid permease/ SLC12A" evidence="8">
    <location>
        <begin position="132"/>
        <end position="596"/>
    </location>
</feature>
<dbReference type="InterPro" id="IPR050524">
    <property type="entry name" value="APC_YAT"/>
</dbReference>
<feature type="transmembrane region" description="Helical" evidence="7">
    <location>
        <begin position="274"/>
        <end position="291"/>
    </location>
</feature>
<dbReference type="Proteomes" id="UP000572817">
    <property type="component" value="Unassembled WGS sequence"/>
</dbReference>
<dbReference type="InterPro" id="IPR004841">
    <property type="entry name" value="AA-permease/SLC12A_dom"/>
</dbReference>
<evidence type="ECO:0000313" key="10">
    <source>
        <dbReference type="Proteomes" id="UP000572817"/>
    </source>
</evidence>
<evidence type="ECO:0000259" key="8">
    <source>
        <dbReference type="Pfam" id="PF00324"/>
    </source>
</evidence>
<evidence type="ECO:0000313" key="9">
    <source>
        <dbReference type="EMBL" id="KAF4310265.1"/>
    </source>
</evidence>
<feature type="transmembrane region" description="Helical" evidence="7">
    <location>
        <begin position="541"/>
        <end position="566"/>
    </location>
</feature>
<dbReference type="EMBL" id="WWBZ02000016">
    <property type="protein sequence ID" value="KAF4310265.1"/>
    <property type="molecule type" value="Genomic_DNA"/>
</dbReference>
<feature type="transmembrane region" description="Helical" evidence="7">
    <location>
        <begin position="240"/>
        <end position="262"/>
    </location>
</feature>
<feature type="transmembrane region" description="Helical" evidence="7">
    <location>
        <begin position="160"/>
        <end position="188"/>
    </location>
</feature>
<comment type="caution">
    <text evidence="9">The sequence shown here is derived from an EMBL/GenBank/DDBJ whole genome shotgun (WGS) entry which is preliminary data.</text>
</comment>
<dbReference type="OrthoDB" id="10062876at2759"/>
<feature type="transmembrane region" description="Helical" evidence="7">
    <location>
        <begin position="572"/>
        <end position="591"/>
    </location>
</feature>
<dbReference type="AlphaFoldDB" id="A0A8H4IZ44"/>
<keyword evidence="5 7" id="KW-1133">Transmembrane helix</keyword>
<dbReference type="PANTHER" id="PTHR43341">
    <property type="entry name" value="AMINO ACID PERMEASE"/>
    <property type="match status" value="1"/>
</dbReference>
<feature type="transmembrane region" description="Helical" evidence="7">
    <location>
        <begin position="134"/>
        <end position="154"/>
    </location>
</feature>
<evidence type="ECO:0000256" key="2">
    <source>
        <dbReference type="ARBA" id="ARBA00022448"/>
    </source>
</evidence>
<keyword evidence="3 7" id="KW-0812">Transmembrane</keyword>
<keyword evidence="2" id="KW-0813">Transport</keyword>
<evidence type="ECO:0000256" key="6">
    <source>
        <dbReference type="ARBA" id="ARBA00023136"/>
    </source>
</evidence>
<feature type="transmembrane region" description="Helical" evidence="7">
    <location>
        <begin position="327"/>
        <end position="350"/>
    </location>
</feature>
<feature type="transmembrane region" description="Helical" evidence="7">
    <location>
        <begin position="362"/>
        <end position="383"/>
    </location>
</feature>
<evidence type="ECO:0000256" key="1">
    <source>
        <dbReference type="ARBA" id="ARBA00004141"/>
    </source>
</evidence>
<feature type="transmembrane region" description="Helical" evidence="7">
    <location>
        <begin position="504"/>
        <end position="521"/>
    </location>
</feature>
<name>A0A8H4IZ44_9PEZI</name>
<evidence type="ECO:0000256" key="7">
    <source>
        <dbReference type="SAM" id="Phobius"/>
    </source>
</evidence>
<feature type="transmembrane region" description="Helical" evidence="7">
    <location>
        <begin position="209"/>
        <end position="234"/>
    </location>
</feature>
<dbReference type="FunFam" id="1.20.1740.10:FF:000006">
    <property type="entry name" value="General amino acid permease"/>
    <property type="match status" value="1"/>
</dbReference>
<keyword evidence="6 7" id="KW-0472">Membrane</keyword>
<evidence type="ECO:0000256" key="5">
    <source>
        <dbReference type="ARBA" id="ARBA00022989"/>
    </source>
</evidence>
<dbReference type="Gene3D" id="1.20.1740.10">
    <property type="entry name" value="Amino acid/polyamine transporter I"/>
    <property type="match status" value="1"/>
</dbReference>
<keyword evidence="4" id="KW-0029">Amino-acid transport</keyword>
<keyword evidence="10" id="KW-1185">Reference proteome</keyword>
<feature type="transmembrane region" description="Helical" evidence="7">
    <location>
        <begin position="465"/>
        <end position="484"/>
    </location>
</feature>
<reference evidence="9" key="1">
    <citation type="submission" date="2020-04" db="EMBL/GenBank/DDBJ databases">
        <title>Genome Assembly and Annotation of Botryosphaeria dothidea sdau 11-99, a Latent Pathogen of Apple Fruit Ring Rot in China.</title>
        <authorList>
            <person name="Yu C."/>
            <person name="Diao Y."/>
            <person name="Lu Q."/>
            <person name="Zhao J."/>
            <person name="Cui S."/>
            <person name="Peng C."/>
            <person name="He B."/>
            <person name="Liu H."/>
        </authorList>
    </citation>
    <scope>NUCLEOTIDE SEQUENCE [LARGE SCALE GENOMIC DNA]</scope>
    <source>
        <strain evidence="9">Sdau11-99</strain>
    </source>
</reference>
<organism evidence="9 10">
    <name type="scientific">Botryosphaeria dothidea</name>
    <dbReference type="NCBI Taxonomy" id="55169"/>
    <lineage>
        <taxon>Eukaryota</taxon>
        <taxon>Fungi</taxon>
        <taxon>Dikarya</taxon>
        <taxon>Ascomycota</taxon>
        <taxon>Pezizomycotina</taxon>
        <taxon>Dothideomycetes</taxon>
        <taxon>Dothideomycetes incertae sedis</taxon>
        <taxon>Botryosphaeriales</taxon>
        <taxon>Botryosphaeriaceae</taxon>
        <taxon>Botryosphaeria</taxon>
    </lineage>
</organism>
<sequence>MMRWKSRLTCGAGRKKPWTRLRRAAPAVPPASPKFAYQAGHPARFWHRALSAAVAPSAISLFRYSHSPPPPIMAPAFPPTLIFTVPAPLNMTEKPPPMDEKNGPLDVGERASIEGVAQNAGELHRSLSNRQIQWIAIGGSIGTALFVSIGYGLIEGGPGSLFIAFAVYSCMLGLVNSCLAEMVIFMPVSGSWIRMGSKWVDEALGFTAGWNFFLYEAILIPFEISALNLVLQYWSEDIPLAAVCAACIVLYAAINLFAVRWYGEAEFWLSSGKLILIFMMFAFTFITMVGGNPQRDAYGFRYWRTPGSFAEYVTTGTLGRFEGFLGAFYQASFTIVGPEYIGMVSGEAVYPRKTIKQAFKTVYWRFGCFFILGALCVGIVLPYNDPKLNGLLGEGATGDAGASPYVIAMQNMGITVLPDITNALLVTSIFSAGNSYVYAATRTLYALALDGHAPKVLTKVNRHGIPIWSFAVTMIFPFLSFLSVGSGASQGLKWLANLTQASQVMNYIIMCTIYLFFYRALKAQYYDRETLPYTGWGQPYVAYLGLFFMILTVGTYGYTVFLPGWWDVGTFFTYYTMVFVCIILYGVYKVVKRTKLVHPSEADLVWERPVIDAYEAATTPPLGIWEDIGRALGLRKRKTPSFED</sequence>
<dbReference type="PANTHER" id="PTHR43341:SF6">
    <property type="entry name" value="AMINO ACID TRANSPORTER (EUROFUNG)"/>
    <property type="match status" value="1"/>
</dbReference>
<feature type="transmembrane region" description="Helical" evidence="7">
    <location>
        <begin position="420"/>
        <end position="439"/>
    </location>
</feature>
<dbReference type="Pfam" id="PF00324">
    <property type="entry name" value="AA_permease"/>
    <property type="match status" value="1"/>
</dbReference>
<evidence type="ECO:0000256" key="3">
    <source>
        <dbReference type="ARBA" id="ARBA00022692"/>
    </source>
</evidence>
<dbReference type="GO" id="GO:0016020">
    <property type="term" value="C:membrane"/>
    <property type="evidence" value="ECO:0007669"/>
    <property type="project" value="UniProtKB-SubCell"/>
</dbReference>
<comment type="subcellular location">
    <subcellularLocation>
        <location evidence="1">Membrane</location>
        <topology evidence="1">Multi-pass membrane protein</topology>
    </subcellularLocation>
</comment>
<protein>
    <submittedName>
        <fullName evidence="9">General amino acid permease agp2 protein</fullName>
    </submittedName>
</protein>